<protein>
    <submittedName>
        <fullName evidence="1">Uncharacterized protein</fullName>
    </submittedName>
</protein>
<accession>A0A0A9TM69</accession>
<dbReference type="AlphaFoldDB" id="A0A0A9TM69"/>
<dbReference type="EMBL" id="GBRH01280305">
    <property type="protein sequence ID" value="JAD17590.1"/>
    <property type="molecule type" value="Transcribed_RNA"/>
</dbReference>
<sequence length="80" mass="8708">MPTPAPWWEVGGGELHERIEQADQASSPAAFCEASATGELQRDDEWLYSRAYGNGMPYIGGTVDNSGRDELLCLDINSTC</sequence>
<evidence type="ECO:0000313" key="1">
    <source>
        <dbReference type="EMBL" id="JAD17590.1"/>
    </source>
</evidence>
<proteinExistence type="predicted"/>
<name>A0A0A9TM69_ARUDO</name>
<organism evidence="1">
    <name type="scientific">Arundo donax</name>
    <name type="common">Giant reed</name>
    <name type="synonym">Donax arundinaceus</name>
    <dbReference type="NCBI Taxonomy" id="35708"/>
    <lineage>
        <taxon>Eukaryota</taxon>
        <taxon>Viridiplantae</taxon>
        <taxon>Streptophyta</taxon>
        <taxon>Embryophyta</taxon>
        <taxon>Tracheophyta</taxon>
        <taxon>Spermatophyta</taxon>
        <taxon>Magnoliopsida</taxon>
        <taxon>Liliopsida</taxon>
        <taxon>Poales</taxon>
        <taxon>Poaceae</taxon>
        <taxon>PACMAD clade</taxon>
        <taxon>Arundinoideae</taxon>
        <taxon>Arundineae</taxon>
        <taxon>Arundo</taxon>
    </lineage>
</organism>
<reference evidence="1" key="1">
    <citation type="submission" date="2014-09" db="EMBL/GenBank/DDBJ databases">
        <authorList>
            <person name="Magalhaes I.L.F."/>
            <person name="Oliveira U."/>
            <person name="Santos F.R."/>
            <person name="Vidigal T.H.D.A."/>
            <person name="Brescovit A.D."/>
            <person name="Santos A.J."/>
        </authorList>
    </citation>
    <scope>NUCLEOTIDE SEQUENCE</scope>
    <source>
        <tissue evidence="1">Shoot tissue taken approximately 20 cm above the soil surface</tissue>
    </source>
</reference>
<reference evidence="1" key="2">
    <citation type="journal article" date="2015" name="Data Brief">
        <title>Shoot transcriptome of the giant reed, Arundo donax.</title>
        <authorList>
            <person name="Barrero R.A."/>
            <person name="Guerrero F.D."/>
            <person name="Moolhuijzen P."/>
            <person name="Goolsby J.A."/>
            <person name="Tidwell J."/>
            <person name="Bellgard S.E."/>
            <person name="Bellgard M.I."/>
        </authorList>
    </citation>
    <scope>NUCLEOTIDE SEQUENCE</scope>
    <source>
        <tissue evidence="1">Shoot tissue taken approximately 20 cm above the soil surface</tissue>
    </source>
</reference>